<dbReference type="KEGG" id="npz:ACX27_19755"/>
<comment type="similarity">
    <text evidence="1 2">Belongs to the anti-sigma-factor antagonist family.</text>
</comment>
<reference evidence="5" key="1">
    <citation type="submission" date="2015-07" db="EMBL/GenBank/DDBJ databases">
        <title>Genome Of Nitrogen-Fixing Cyanobacterium Nostoc piscinale CENA21 From Solimoes/Amazon River Floodplain Sediments And Comparative Genomics To Uncover Biosynthetic Natural Products Potential.</title>
        <authorList>
            <person name="Leao T.F."/>
            <person name="Leao P.N."/>
            <person name="Guimaraes P.I."/>
            <person name="de Melo A.G.C."/>
            <person name="Ramos R.T.J."/>
            <person name="Silva A."/>
            <person name="Fiore M.F."/>
            <person name="Schneider M.P.C."/>
        </authorList>
    </citation>
    <scope>NUCLEOTIDE SEQUENCE [LARGE SCALE GENOMIC DNA]</scope>
    <source>
        <strain evidence="5">CENA21</strain>
    </source>
</reference>
<dbReference type="PROSITE" id="PS50801">
    <property type="entry name" value="STAS"/>
    <property type="match status" value="1"/>
</dbReference>
<dbReference type="PATRIC" id="fig|224013.5.peg.4724"/>
<sequence length="116" mass="13074">MNNKLRLTVLEPSGILDKISGHQLHNEISTLINNGTNIILIDMKEIKFIDSSGLGYLVSAMQMVSNANAKFFVCSISDQVNMLFEITKVNKLLQIFADREACKRYVLSTLSRMSYN</sequence>
<dbReference type="STRING" id="224013.ACX27_19755"/>
<dbReference type="PANTHER" id="PTHR33495:SF2">
    <property type="entry name" value="ANTI-SIGMA FACTOR ANTAGONIST TM_1081-RELATED"/>
    <property type="match status" value="1"/>
</dbReference>
<dbReference type="GO" id="GO:0043856">
    <property type="term" value="F:anti-sigma factor antagonist activity"/>
    <property type="evidence" value="ECO:0007669"/>
    <property type="project" value="InterPro"/>
</dbReference>
<accession>A0A0M5TIJ8</accession>
<protein>
    <recommendedName>
        <fullName evidence="2">Anti-sigma factor antagonist</fullName>
    </recommendedName>
</protein>
<proteinExistence type="inferred from homology"/>
<keyword evidence="5" id="KW-1185">Reference proteome</keyword>
<evidence type="ECO:0000256" key="1">
    <source>
        <dbReference type="ARBA" id="ARBA00009013"/>
    </source>
</evidence>
<dbReference type="InterPro" id="IPR002645">
    <property type="entry name" value="STAS_dom"/>
</dbReference>
<dbReference type="Proteomes" id="UP000062645">
    <property type="component" value="Chromosome"/>
</dbReference>
<dbReference type="Pfam" id="PF01740">
    <property type="entry name" value="STAS"/>
    <property type="match status" value="1"/>
</dbReference>
<dbReference type="SUPFAM" id="SSF52091">
    <property type="entry name" value="SpoIIaa-like"/>
    <property type="match status" value="1"/>
</dbReference>
<dbReference type="CDD" id="cd07043">
    <property type="entry name" value="STAS_anti-anti-sigma_factors"/>
    <property type="match status" value="1"/>
</dbReference>
<evidence type="ECO:0000313" key="4">
    <source>
        <dbReference type="EMBL" id="ALF54575.1"/>
    </source>
</evidence>
<dbReference type="PANTHER" id="PTHR33495">
    <property type="entry name" value="ANTI-SIGMA FACTOR ANTAGONIST TM_1081-RELATED-RELATED"/>
    <property type="match status" value="1"/>
</dbReference>
<organism evidence="4 5">
    <name type="scientific">Nostoc piscinale CENA21</name>
    <dbReference type="NCBI Taxonomy" id="224013"/>
    <lineage>
        <taxon>Bacteria</taxon>
        <taxon>Bacillati</taxon>
        <taxon>Cyanobacteriota</taxon>
        <taxon>Cyanophyceae</taxon>
        <taxon>Nostocales</taxon>
        <taxon>Nostocaceae</taxon>
        <taxon>Nostoc</taxon>
    </lineage>
</organism>
<evidence type="ECO:0000256" key="2">
    <source>
        <dbReference type="RuleBase" id="RU003749"/>
    </source>
</evidence>
<dbReference type="RefSeq" id="WP_062295111.1">
    <property type="nucleotide sequence ID" value="NZ_CP012036.1"/>
</dbReference>
<dbReference type="InterPro" id="IPR003658">
    <property type="entry name" value="Anti-sigma_ant"/>
</dbReference>
<reference evidence="4 5" key="2">
    <citation type="journal article" date="2016" name="Genome Announc.">
        <title>Draft Genome Sequence of the N2-Fixing Cyanobacterium Nostoc piscinale CENA21, Isolated from the Brazilian Amazon Floodplain.</title>
        <authorList>
            <person name="Leao T."/>
            <person name="Guimaraes P.I."/>
            <person name="de Melo A.G."/>
            <person name="Ramos R.T."/>
            <person name="Leao P.N."/>
            <person name="Silva A."/>
            <person name="Fiore M.F."/>
            <person name="Schneider M.P."/>
        </authorList>
    </citation>
    <scope>NUCLEOTIDE SEQUENCE [LARGE SCALE GENOMIC DNA]</scope>
    <source>
        <strain evidence="4 5">CENA21</strain>
    </source>
</reference>
<dbReference type="NCBIfam" id="TIGR00377">
    <property type="entry name" value="ant_ant_sig"/>
    <property type="match status" value="1"/>
</dbReference>
<dbReference type="InterPro" id="IPR036513">
    <property type="entry name" value="STAS_dom_sf"/>
</dbReference>
<evidence type="ECO:0000259" key="3">
    <source>
        <dbReference type="PROSITE" id="PS50801"/>
    </source>
</evidence>
<dbReference type="AlphaFoldDB" id="A0A0M5TIJ8"/>
<dbReference type="EMBL" id="CP012036">
    <property type="protein sequence ID" value="ALF54575.1"/>
    <property type="molecule type" value="Genomic_DNA"/>
</dbReference>
<dbReference type="OrthoDB" id="9796601at2"/>
<gene>
    <name evidence="4" type="ORF">ACX27_19755</name>
</gene>
<feature type="domain" description="STAS" evidence="3">
    <location>
        <begin position="1"/>
        <end position="93"/>
    </location>
</feature>
<name>A0A0M5TIJ8_9NOSO</name>
<dbReference type="Gene3D" id="3.30.750.24">
    <property type="entry name" value="STAS domain"/>
    <property type="match status" value="1"/>
</dbReference>
<evidence type="ECO:0000313" key="5">
    <source>
        <dbReference type="Proteomes" id="UP000062645"/>
    </source>
</evidence>